<dbReference type="AlphaFoldDB" id="A0A9P0J863"/>
<proteinExistence type="predicted"/>
<dbReference type="EMBL" id="OU899036">
    <property type="protein sequence ID" value="CAH1730960.1"/>
    <property type="molecule type" value="Genomic_DNA"/>
</dbReference>
<evidence type="ECO:0000313" key="1">
    <source>
        <dbReference type="EMBL" id="CAH1730960.1"/>
    </source>
</evidence>
<evidence type="ECO:0000313" key="2">
    <source>
        <dbReference type="Proteomes" id="UP001154329"/>
    </source>
</evidence>
<reference evidence="1" key="2">
    <citation type="submission" date="2022-10" db="EMBL/GenBank/DDBJ databases">
        <authorList>
            <consortium name="ENA_rothamsted_submissions"/>
            <consortium name="culmorum"/>
            <person name="King R."/>
        </authorList>
    </citation>
    <scope>NUCLEOTIDE SEQUENCE</scope>
</reference>
<organism evidence="1 2">
    <name type="scientific">Aphis gossypii</name>
    <name type="common">Cotton aphid</name>
    <dbReference type="NCBI Taxonomy" id="80765"/>
    <lineage>
        <taxon>Eukaryota</taxon>
        <taxon>Metazoa</taxon>
        <taxon>Ecdysozoa</taxon>
        <taxon>Arthropoda</taxon>
        <taxon>Hexapoda</taxon>
        <taxon>Insecta</taxon>
        <taxon>Pterygota</taxon>
        <taxon>Neoptera</taxon>
        <taxon>Paraneoptera</taxon>
        <taxon>Hemiptera</taxon>
        <taxon>Sternorrhyncha</taxon>
        <taxon>Aphidomorpha</taxon>
        <taxon>Aphidoidea</taxon>
        <taxon>Aphididae</taxon>
        <taxon>Aphidini</taxon>
        <taxon>Aphis</taxon>
        <taxon>Aphis</taxon>
    </lineage>
</organism>
<feature type="non-terminal residue" evidence="1">
    <location>
        <position position="1"/>
    </location>
</feature>
<reference evidence="1" key="1">
    <citation type="submission" date="2022-02" db="EMBL/GenBank/DDBJ databases">
        <authorList>
            <person name="King R."/>
        </authorList>
    </citation>
    <scope>NUCLEOTIDE SEQUENCE</scope>
</reference>
<accession>A0A9P0J863</accession>
<protein>
    <submittedName>
        <fullName evidence="1">Uncharacterized protein</fullName>
    </submittedName>
</protein>
<dbReference type="Proteomes" id="UP001154329">
    <property type="component" value="Chromosome 3"/>
</dbReference>
<name>A0A9P0J863_APHGO</name>
<keyword evidence="2" id="KW-1185">Reference proteome</keyword>
<sequence length="169" mass="18512">MTNNYDEFDIQEIINESPIFPSSVIESTTIPYSPITPSEAFSPDMFPSSMIESITALYSATTPPEAFSPDMFPSSMVESINVPCSAITPPEAFSPDMFPSSMVESINVPCSAITPPEAFSPDMSPSPSMLHMLPLKTPREFHNLIIGVIKQCEIKTSSWGDDEDENHAL</sequence>
<gene>
    <name evidence="1" type="ORF">APHIGO_LOCUS7765</name>
</gene>